<name>A0A5C0VHD1_9SPHI</name>
<gene>
    <name evidence="2" type="ORF">FYC62_04715</name>
</gene>
<keyword evidence="3" id="KW-1185">Reference proteome</keyword>
<accession>A0A5C0VHD1</accession>
<organism evidence="2 3">
    <name type="scientific">Pedobacter aquae</name>
    <dbReference type="NCBI Taxonomy" id="2605747"/>
    <lineage>
        <taxon>Bacteria</taxon>
        <taxon>Pseudomonadati</taxon>
        <taxon>Bacteroidota</taxon>
        <taxon>Sphingobacteriia</taxon>
        <taxon>Sphingobacteriales</taxon>
        <taxon>Sphingobacteriaceae</taxon>
        <taxon>Pedobacter</taxon>
    </lineage>
</organism>
<feature type="chain" id="PRO_5023073797" evidence="1">
    <location>
        <begin position="20"/>
        <end position="194"/>
    </location>
</feature>
<proteinExistence type="predicted"/>
<evidence type="ECO:0000313" key="3">
    <source>
        <dbReference type="Proteomes" id="UP000323653"/>
    </source>
</evidence>
<keyword evidence="1" id="KW-0732">Signal</keyword>
<evidence type="ECO:0000313" key="2">
    <source>
        <dbReference type="EMBL" id="QEK51051.1"/>
    </source>
</evidence>
<evidence type="ECO:0000256" key="1">
    <source>
        <dbReference type="SAM" id="SignalP"/>
    </source>
</evidence>
<reference evidence="2 3" key="1">
    <citation type="submission" date="2019-08" db="EMBL/GenBank/DDBJ databases">
        <title>Pedobacter sp. nov., isolated from Han river, South Korea.</title>
        <authorList>
            <person name="Lee D.-H."/>
            <person name="Kim Y.-S."/>
            <person name="Hwang E.-M."/>
            <person name="Le Tran T.C."/>
            <person name="Cha C.-J."/>
        </authorList>
    </citation>
    <scope>NUCLEOTIDE SEQUENCE [LARGE SCALE GENOMIC DNA]</scope>
    <source>
        <strain evidence="2 3">CJ43</strain>
    </source>
</reference>
<dbReference type="KEGG" id="pej:FYC62_04715"/>
<dbReference type="AlphaFoldDB" id="A0A5C0VHD1"/>
<feature type="signal peptide" evidence="1">
    <location>
        <begin position="1"/>
        <end position="19"/>
    </location>
</feature>
<dbReference type="EMBL" id="CP043329">
    <property type="protein sequence ID" value="QEK51051.1"/>
    <property type="molecule type" value="Genomic_DNA"/>
</dbReference>
<dbReference type="Proteomes" id="UP000323653">
    <property type="component" value="Chromosome"/>
</dbReference>
<sequence>MKAKFLTTLFLLIGWMSFAQEKHLTFKDVPINGTMAEYISKMEENGFNHLATNLRIATLRGDFAGYKNCMLEVSTLWQKDLVHKIDVIFPFKETWSALYGDYSGLKVMLTEKYGKPTEFMEKFVGPHAIDDDRAKMSLVKIGNCKYYAIWRSDQGDIKLSIEHRNHQNYQCFVQLTYLDKVNSQIVKEKTLTDL</sequence>
<protein>
    <submittedName>
        <fullName evidence="2">Uncharacterized protein</fullName>
    </submittedName>
</protein>